<dbReference type="Proteomes" id="UP000193207">
    <property type="component" value="Unassembled WGS sequence"/>
</dbReference>
<protein>
    <submittedName>
        <fullName evidence="2">Glycogen synthase</fullName>
    </submittedName>
</protein>
<gene>
    <name evidence="2" type="ORF">ROH8110_00399</name>
</gene>
<evidence type="ECO:0000259" key="1">
    <source>
        <dbReference type="Pfam" id="PF13439"/>
    </source>
</evidence>
<dbReference type="PANTHER" id="PTHR12526">
    <property type="entry name" value="GLYCOSYLTRANSFERASE"/>
    <property type="match status" value="1"/>
</dbReference>
<evidence type="ECO:0000313" key="2">
    <source>
        <dbReference type="EMBL" id="SLN15917.1"/>
    </source>
</evidence>
<feature type="domain" description="Glycosyltransferase subfamily 4-like N-terminal" evidence="1">
    <location>
        <begin position="43"/>
        <end position="228"/>
    </location>
</feature>
<dbReference type="Pfam" id="PF13439">
    <property type="entry name" value="Glyco_transf_4"/>
    <property type="match status" value="1"/>
</dbReference>
<dbReference type="InterPro" id="IPR028098">
    <property type="entry name" value="Glyco_trans_4-like_N"/>
</dbReference>
<dbReference type="SUPFAM" id="SSF53756">
    <property type="entry name" value="UDP-Glycosyltransferase/glycogen phosphorylase"/>
    <property type="match status" value="1"/>
</dbReference>
<name>A0A1X6YAP1_9RHOB</name>
<keyword evidence="3" id="KW-1185">Reference proteome</keyword>
<organism evidence="2 3">
    <name type="scientific">Roseovarius halotolerans</name>
    <dbReference type="NCBI Taxonomy" id="505353"/>
    <lineage>
        <taxon>Bacteria</taxon>
        <taxon>Pseudomonadati</taxon>
        <taxon>Pseudomonadota</taxon>
        <taxon>Alphaproteobacteria</taxon>
        <taxon>Rhodobacterales</taxon>
        <taxon>Roseobacteraceae</taxon>
        <taxon>Roseovarius</taxon>
    </lineage>
</organism>
<dbReference type="RefSeq" id="WP_139837373.1">
    <property type="nucleotide sequence ID" value="NZ_FWFU01000001.1"/>
</dbReference>
<sequence length="826" mass="92559">MQEDDFKVTPFPDLSGCRVESQVQRRLRVCIVTEEIFGPVRNGGISSTYMYLAKMLAKAGHDVSVLYLKGRASEDHSIDHWIAWYAEAGVTLVPLPDPEWNCSGAMWQFRHYAAYHWLKSQPDFDIVHTSEWRGGCYYALLAKRQGLAFQNTIFLVKTSSPHVWNRHYQMQFLTDPQAFKVMYPEQMCVENGDIVIGGSAHLLRFMEQVGYTLPEGRVFVQPNVIELAHLDVEDKRPPVEPGDIVQCDELAFFGRIETRKGLEVFCEALDYLVARGTVPSKVSFLGKPGALLSNPDMNSLQYLEQRAARWPFEVEIHTGFNQLQVISYLTEKNRIAVMPSLIENSTMAVYEALIYKVPFIASNAGGTPELVAPEHHDETLVPARPRELANGLERALRDGARVGRCSFDNTENLRVWNAFHEFLAARFETATAPEIIEEMRYAGTPRRATSPRLSICLLHRGPTDIAQTIIDTLAGEAADRPDQIVLAVHEHAESTEAFAEIKAALTAPEGVALDVVSANERTLGEAFNLARQHATGDALVFARTDIHTPYPQTAKVFRSAFAQSDASVFTCFYDTLGQTSLERIHQICIGADMAAGFYDRTTMGSTMIAVRADLFDERGGFIDIFGVDGVEHNFVFSAINAGTGVEIIPEHLVLEKPDMDSLSLNQASAQYLVARDLIQSPSYPLRRLLLASKSNQGQVSVSSNVGSLYQLTLSALPSRIRSEDALDAAFQKKERWGRILVQRPLAFEEWMAVRRLNRLDWQHAARPTSETLLLKALPAEIRTFECVEKIINSDVTWTDILKKNPLNLTYAAAVKRLQRTHRNANR</sequence>
<dbReference type="EMBL" id="FWFU01000001">
    <property type="protein sequence ID" value="SLN15917.1"/>
    <property type="molecule type" value="Genomic_DNA"/>
</dbReference>
<dbReference type="InterPro" id="IPR029044">
    <property type="entry name" value="Nucleotide-diphossugar_trans"/>
</dbReference>
<evidence type="ECO:0000313" key="3">
    <source>
        <dbReference type="Proteomes" id="UP000193207"/>
    </source>
</evidence>
<dbReference type="Gene3D" id="3.40.50.2000">
    <property type="entry name" value="Glycogen Phosphorylase B"/>
    <property type="match status" value="2"/>
</dbReference>
<dbReference type="AlphaFoldDB" id="A0A1X6YAP1"/>
<dbReference type="GO" id="GO:0016757">
    <property type="term" value="F:glycosyltransferase activity"/>
    <property type="evidence" value="ECO:0007669"/>
    <property type="project" value="UniProtKB-ARBA"/>
</dbReference>
<dbReference type="Pfam" id="PF13692">
    <property type="entry name" value="Glyco_trans_1_4"/>
    <property type="match status" value="1"/>
</dbReference>
<dbReference type="CDD" id="cd03801">
    <property type="entry name" value="GT4_PimA-like"/>
    <property type="match status" value="1"/>
</dbReference>
<accession>A0A1X6YAP1</accession>
<reference evidence="2 3" key="1">
    <citation type="submission" date="2017-03" db="EMBL/GenBank/DDBJ databases">
        <authorList>
            <person name="Afonso C.L."/>
            <person name="Miller P.J."/>
            <person name="Scott M.A."/>
            <person name="Spackman E."/>
            <person name="Goraichik I."/>
            <person name="Dimitrov K.M."/>
            <person name="Suarez D.L."/>
            <person name="Swayne D.E."/>
        </authorList>
    </citation>
    <scope>NUCLEOTIDE SEQUENCE [LARGE SCALE GENOMIC DNA]</scope>
    <source>
        <strain evidence="2 3">CECT 8110</strain>
    </source>
</reference>
<dbReference type="PANTHER" id="PTHR12526:SF630">
    <property type="entry name" value="GLYCOSYLTRANSFERASE"/>
    <property type="match status" value="1"/>
</dbReference>
<dbReference type="SUPFAM" id="SSF53448">
    <property type="entry name" value="Nucleotide-diphospho-sugar transferases"/>
    <property type="match status" value="1"/>
</dbReference>
<dbReference type="OrthoDB" id="5291101at2"/>
<proteinExistence type="predicted"/>